<name>A0A0C3GIS4_PILCF</name>
<dbReference type="AlphaFoldDB" id="A0A0C3GIS4"/>
<gene>
    <name evidence="1" type="ORF">PILCRDRAFT_187730</name>
</gene>
<dbReference type="InParanoid" id="A0A0C3GIS4"/>
<organism evidence="1 2">
    <name type="scientific">Piloderma croceum (strain F 1598)</name>
    <dbReference type="NCBI Taxonomy" id="765440"/>
    <lineage>
        <taxon>Eukaryota</taxon>
        <taxon>Fungi</taxon>
        <taxon>Dikarya</taxon>
        <taxon>Basidiomycota</taxon>
        <taxon>Agaricomycotina</taxon>
        <taxon>Agaricomycetes</taxon>
        <taxon>Agaricomycetidae</taxon>
        <taxon>Atheliales</taxon>
        <taxon>Atheliaceae</taxon>
        <taxon>Piloderma</taxon>
    </lineage>
</organism>
<dbReference type="HOGENOM" id="CLU_2373529_0_0_1"/>
<keyword evidence="2" id="KW-1185">Reference proteome</keyword>
<evidence type="ECO:0000313" key="2">
    <source>
        <dbReference type="Proteomes" id="UP000054166"/>
    </source>
</evidence>
<dbReference type="EMBL" id="KN832973">
    <property type="protein sequence ID" value="KIM90551.1"/>
    <property type="molecule type" value="Genomic_DNA"/>
</dbReference>
<accession>A0A0C3GIS4</accession>
<protein>
    <submittedName>
        <fullName evidence="1">Uncharacterized protein</fullName>
    </submittedName>
</protein>
<reference evidence="2" key="2">
    <citation type="submission" date="2015-01" db="EMBL/GenBank/DDBJ databases">
        <title>Evolutionary Origins and Diversification of the Mycorrhizal Mutualists.</title>
        <authorList>
            <consortium name="DOE Joint Genome Institute"/>
            <consortium name="Mycorrhizal Genomics Consortium"/>
            <person name="Kohler A."/>
            <person name="Kuo A."/>
            <person name="Nagy L.G."/>
            <person name="Floudas D."/>
            <person name="Copeland A."/>
            <person name="Barry K.W."/>
            <person name="Cichocki N."/>
            <person name="Veneault-Fourrey C."/>
            <person name="LaButti K."/>
            <person name="Lindquist E.A."/>
            <person name="Lipzen A."/>
            <person name="Lundell T."/>
            <person name="Morin E."/>
            <person name="Murat C."/>
            <person name="Riley R."/>
            <person name="Ohm R."/>
            <person name="Sun H."/>
            <person name="Tunlid A."/>
            <person name="Henrissat B."/>
            <person name="Grigoriev I.V."/>
            <person name="Hibbett D.S."/>
            <person name="Martin F."/>
        </authorList>
    </citation>
    <scope>NUCLEOTIDE SEQUENCE [LARGE SCALE GENOMIC DNA]</scope>
    <source>
        <strain evidence="2">F 1598</strain>
    </source>
</reference>
<proteinExistence type="predicted"/>
<reference evidence="1 2" key="1">
    <citation type="submission" date="2014-04" db="EMBL/GenBank/DDBJ databases">
        <authorList>
            <consortium name="DOE Joint Genome Institute"/>
            <person name="Kuo A."/>
            <person name="Tarkka M."/>
            <person name="Buscot F."/>
            <person name="Kohler A."/>
            <person name="Nagy L.G."/>
            <person name="Floudas D."/>
            <person name="Copeland A."/>
            <person name="Barry K.W."/>
            <person name="Cichocki N."/>
            <person name="Veneault-Fourrey C."/>
            <person name="LaButti K."/>
            <person name="Lindquist E.A."/>
            <person name="Lipzen A."/>
            <person name="Lundell T."/>
            <person name="Morin E."/>
            <person name="Murat C."/>
            <person name="Sun H."/>
            <person name="Tunlid A."/>
            <person name="Henrissat B."/>
            <person name="Grigoriev I.V."/>
            <person name="Hibbett D.S."/>
            <person name="Martin F."/>
            <person name="Nordberg H.P."/>
            <person name="Cantor M.N."/>
            <person name="Hua S.X."/>
        </authorList>
    </citation>
    <scope>NUCLEOTIDE SEQUENCE [LARGE SCALE GENOMIC DNA]</scope>
    <source>
        <strain evidence="1 2">F 1598</strain>
    </source>
</reference>
<dbReference type="Proteomes" id="UP000054166">
    <property type="component" value="Unassembled WGS sequence"/>
</dbReference>
<sequence length="95" mass="10478">MTSWCYIQLLKSLMLPHTLPFCWVLYQLGILSVWESYCGHVYVSPQLSTSPSTWLSSITCAAEYDTAAQFGTSVSSFIDASPLAGLPTAIIIKIR</sequence>
<evidence type="ECO:0000313" key="1">
    <source>
        <dbReference type="EMBL" id="KIM90551.1"/>
    </source>
</evidence>